<evidence type="ECO:0000256" key="3">
    <source>
        <dbReference type="ARBA" id="ARBA00022553"/>
    </source>
</evidence>
<comment type="catalytic activity">
    <reaction evidence="1">
        <text>ATP + protein L-histidine = ADP + protein N-phospho-L-histidine.</text>
        <dbReference type="EC" id="2.7.13.3"/>
    </reaction>
</comment>
<evidence type="ECO:0000313" key="13">
    <source>
        <dbReference type="EMBL" id="BAT26248.1"/>
    </source>
</evidence>
<dbReference type="CDD" id="cd00156">
    <property type="entry name" value="REC"/>
    <property type="match status" value="1"/>
</dbReference>
<dbReference type="InterPro" id="IPR036890">
    <property type="entry name" value="HATPase_C_sf"/>
</dbReference>
<keyword evidence="4" id="KW-0808">Transferase</keyword>
<dbReference type="Pfam" id="PF02518">
    <property type="entry name" value="HATPase_c"/>
    <property type="match status" value="1"/>
</dbReference>
<evidence type="ECO:0000256" key="1">
    <source>
        <dbReference type="ARBA" id="ARBA00000085"/>
    </source>
</evidence>
<evidence type="ECO:0000256" key="10">
    <source>
        <dbReference type="SAM" id="Coils"/>
    </source>
</evidence>
<evidence type="ECO:0000259" key="11">
    <source>
        <dbReference type="PROSITE" id="PS50110"/>
    </source>
</evidence>
<dbReference type="GO" id="GO:0004673">
    <property type="term" value="F:protein histidine kinase activity"/>
    <property type="evidence" value="ECO:0007669"/>
    <property type="project" value="UniProtKB-EC"/>
</dbReference>
<dbReference type="PANTHER" id="PTHR41523:SF8">
    <property type="entry name" value="ETHYLENE RESPONSE SENSOR PROTEIN"/>
    <property type="match status" value="1"/>
</dbReference>
<evidence type="ECO:0000256" key="6">
    <source>
        <dbReference type="ARBA" id="ARBA00022777"/>
    </source>
</evidence>
<dbReference type="InterPro" id="IPR001789">
    <property type="entry name" value="Sig_transdc_resp-reg_receiver"/>
</dbReference>
<dbReference type="Pfam" id="PF07568">
    <property type="entry name" value="HisKA_2"/>
    <property type="match status" value="1"/>
</dbReference>
<proteinExistence type="predicted"/>
<keyword evidence="10" id="KW-0175">Coiled coil</keyword>
<dbReference type="GO" id="GO:0046872">
    <property type="term" value="F:metal ion binding"/>
    <property type="evidence" value="ECO:0007669"/>
    <property type="project" value="InterPro"/>
</dbReference>
<dbReference type="PROSITE" id="PS50975">
    <property type="entry name" value="ATP_GRASP"/>
    <property type="match status" value="1"/>
</dbReference>
<sequence length="360" mass="38297">MTMAAGGSQPGEAGVTVLYIDDDVVAGRLAQRMLSRHGISVVHAADAATGLQLLNDRDFSAVILDHDLGSGSGLDILSDMSAMENAPPAVYVTASTELSIAVDALKAGAVDYVVKTVGSEFELLLANAIRASVEKATLRRAKERAEQEVREARDRAVAMLAEVNHRVANSLALVGSLVRMQTNGTEDPAIREALTEVQARITAIANLHRSLYTSEDVRSVDLKTYLGRLVGELTLSTADEQHKMPIRFEADPVTVSPDKAVSIGVIATELMTNAIKYAYPDKKGDIRVRLTKTAEGMAELSVEDDGIGWRGEGQIQGTGLGARIIVALTRSLDSKLVYAETGVGTRAVVAFDTMPGQPKG</sequence>
<dbReference type="GO" id="GO:0000160">
    <property type="term" value="P:phosphorelay signal transduction system"/>
    <property type="evidence" value="ECO:0007669"/>
    <property type="project" value="InterPro"/>
</dbReference>
<dbReference type="SMART" id="SM00387">
    <property type="entry name" value="HATPase_c"/>
    <property type="match status" value="1"/>
</dbReference>
<keyword evidence="5 9" id="KW-0547">Nucleotide-binding</keyword>
<protein>
    <recommendedName>
        <fullName evidence="2">histidine kinase</fullName>
        <ecNumber evidence="2">2.7.13.3</ecNumber>
    </recommendedName>
</protein>
<evidence type="ECO:0000256" key="5">
    <source>
        <dbReference type="ARBA" id="ARBA00022741"/>
    </source>
</evidence>
<dbReference type="InterPro" id="IPR011495">
    <property type="entry name" value="Sig_transdc_His_kin_sub2_dim/P"/>
</dbReference>
<name>A0A0P0YXQ1_9HYPH</name>
<dbReference type="GO" id="GO:0005524">
    <property type="term" value="F:ATP binding"/>
    <property type="evidence" value="ECO:0007669"/>
    <property type="project" value="UniProtKB-UniRule"/>
</dbReference>
<dbReference type="EC" id="2.7.13.3" evidence="2"/>
<dbReference type="InterPro" id="IPR011761">
    <property type="entry name" value="ATP-grasp"/>
</dbReference>
<keyword evidence="6 13" id="KW-0418">Kinase</keyword>
<dbReference type="Gene3D" id="3.30.450.20">
    <property type="entry name" value="PAS domain"/>
    <property type="match status" value="1"/>
</dbReference>
<dbReference type="AlphaFoldDB" id="A0A0P0YXQ1"/>
<organism evidence="13">
    <name type="scientific">Aureimonas altamirensis</name>
    <dbReference type="NCBI Taxonomy" id="370622"/>
    <lineage>
        <taxon>Bacteria</taxon>
        <taxon>Pseudomonadati</taxon>
        <taxon>Pseudomonadota</taxon>
        <taxon>Alphaproteobacteria</taxon>
        <taxon>Hyphomicrobiales</taxon>
        <taxon>Aurantimonadaceae</taxon>
        <taxon>Aureimonas</taxon>
    </lineage>
</organism>
<evidence type="ECO:0000256" key="8">
    <source>
        <dbReference type="PROSITE-ProRule" id="PRU00169"/>
    </source>
</evidence>
<reference evidence="13" key="1">
    <citation type="journal article" date="2015" name="Proc. Natl. Acad. Sci. U.S.A.">
        <title>Bacterial clade with the ribosomal RNA operon on a small plasmid rather than the chromosome.</title>
        <authorList>
            <person name="Anda M."/>
            <person name="Ohtsubo Y."/>
            <person name="Okubo T."/>
            <person name="Sugawara M."/>
            <person name="Nagata Y."/>
            <person name="Tsuda M."/>
            <person name="Minamisawa K."/>
            <person name="Mitsui H."/>
        </authorList>
    </citation>
    <scope>NUCLEOTIDE SEQUENCE</scope>
    <source>
        <strain evidence="13">DSM 21988</strain>
    </source>
</reference>
<accession>A0A0P0YXQ1</accession>
<feature type="domain" description="ATP-grasp" evidence="12">
    <location>
        <begin position="31"/>
        <end position="231"/>
    </location>
</feature>
<evidence type="ECO:0000256" key="2">
    <source>
        <dbReference type="ARBA" id="ARBA00012438"/>
    </source>
</evidence>
<evidence type="ECO:0000256" key="7">
    <source>
        <dbReference type="ARBA" id="ARBA00022840"/>
    </source>
</evidence>
<dbReference type="PANTHER" id="PTHR41523">
    <property type="entry name" value="TWO-COMPONENT SYSTEM SENSOR PROTEIN"/>
    <property type="match status" value="1"/>
</dbReference>
<feature type="domain" description="Response regulatory" evidence="11">
    <location>
        <begin position="16"/>
        <end position="130"/>
    </location>
</feature>
<dbReference type="EMBL" id="LC066371">
    <property type="protein sequence ID" value="BAT26248.1"/>
    <property type="molecule type" value="Genomic_DNA"/>
</dbReference>
<dbReference type="Pfam" id="PF00072">
    <property type="entry name" value="Response_reg"/>
    <property type="match status" value="1"/>
</dbReference>
<dbReference type="SUPFAM" id="SSF52172">
    <property type="entry name" value="CheY-like"/>
    <property type="match status" value="1"/>
</dbReference>
<dbReference type="InterPro" id="IPR003594">
    <property type="entry name" value="HATPase_dom"/>
</dbReference>
<dbReference type="RefSeq" id="WP_306302615.1">
    <property type="nucleotide sequence ID" value="NZ_BBWQ01000018.1"/>
</dbReference>
<evidence type="ECO:0000259" key="12">
    <source>
        <dbReference type="PROSITE" id="PS50975"/>
    </source>
</evidence>
<dbReference type="Gene3D" id="3.30.565.10">
    <property type="entry name" value="Histidine kinase-like ATPase, C-terminal domain"/>
    <property type="match status" value="1"/>
</dbReference>
<evidence type="ECO:0000256" key="9">
    <source>
        <dbReference type="PROSITE-ProRule" id="PRU00409"/>
    </source>
</evidence>
<dbReference type="Gene3D" id="3.40.50.2300">
    <property type="match status" value="1"/>
</dbReference>
<keyword evidence="3 8" id="KW-0597">Phosphoprotein</keyword>
<dbReference type="InterPro" id="IPR011006">
    <property type="entry name" value="CheY-like_superfamily"/>
</dbReference>
<dbReference type="SUPFAM" id="SSF55874">
    <property type="entry name" value="ATPase domain of HSP90 chaperone/DNA topoisomerase II/histidine kinase"/>
    <property type="match status" value="1"/>
</dbReference>
<evidence type="ECO:0000256" key="4">
    <source>
        <dbReference type="ARBA" id="ARBA00022679"/>
    </source>
</evidence>
<feature type="coiled-coil region" evidence="10">
    <location>
        <begin position="128"/>
        <end position="162"/>
    </location>
</feature>
<dbReference type="PROSITE" id="PS50110">
    <property type="entry name" value="RESPONSE_REGULATORY"/>
    <property type="match status" value="1"/>
</dbReference>
<keyword evidence="7 9" id="KW-0067">ATP-binding</keyword>
<dbReference type="SMART" id="SM00448">
    <property type="entry name" value="REC"/>
    <property type="match status" value="1"/>
</dbReference>
<feature type="modified residue" description="4-aspartylphosphate" evidence="8">
    <location>
        <position position="65"/>
    </location>
</feature>